<sequence length="106" mass="12233">MPRQRVPVVATTLKTLTIAFLISSIWKMKRDIYMHLVPSRASLSRSWLRWNAPLEDSILLNVDGRYSGIICHNSIRWLLGGFYEHIGVTDNVHTELMAILQRMKLA</sequence>
<feature type="transmembrane region" description="Helical" evidence="1">
    <location>
        <begin position="6"/>
        <end position="26"/>
    </location>
</feature>
<proteinExistence type="predicted"/>
<keyword evidence="3" id="KW-1185">Reference proteome</keyword>
<keyword evidence="1" id="KW-1133">Transmembrane helix</keyword>
<reference evidence="2 3" key="1">
    <citation type="submission" date="2024-01" db="EMBL/GenBank/DDBJ databases">
        <title>The genomes of 5 underutilized Papilionoideae crops provide insights into root nodulation and disease resistanc.</title>
        <authorList>
            <person name="Jiang F."/>
        </authorList>
    </citation>
    <scope>NUCLEOTIDE SEQUENCE [LARGE SCALE GENOMIC DNA]</scope>
    <source>
        <strain evidence="2">LVBAO_FW01</strain>
        <tissue evidence="2">Leaves</tissue>
    </source>
</reference>
<evidence type="ECO:0000313" key="3">
    <source>
        <dbReference type="Proteomes" id="UP001367508"/>
    </source>
</evidence>
<gene>
    <name evidence="2" type="ORF">VNO77_02612</name>
</gene>
<organism evidence="2 3">
    <name type="scientific">Canavalia gladiata</name>
    <name type="common">Sword bean</name>
    <name type="synonym">Dolichos gladiatus</name>
    <dbReference type="NCBI Taxonomy" id="3824"/>
    <lineage>
        <taxon>Eukaryota</taxon>
        <taxon>Viridiplantae</taxon>
        <taxon>Streptophyta</taxon>
        <taxon>Embryophyta</taxon>
        <taxon>Tracheophyta</taxon>
        <taxon>Spermatophyta</taxon>
        <taxon>Magnoliopsida</taxon>
        <taxon>eudicotyledons</taxon>
        <taxon>Gunneridae</taxon>
        <taxon>Pentapetalae</taxon>
        <taxon>rosids</taxon>
        <taxon>fabids</taxon>
        <taxon>Fabales</taxon>
        <taxon>Fabaceae</taxon>
        <taxon>Papilionoideae</taxon>
        <taxon>50 kb inversion clade</taxon>
        <taxon>NPAAA clade</taxon>
        <taxon>indigoferoid/millettioid clade</taxon>
        <taxon>Phaseoleae</taxon>
        <taxon>Canavalia</taxon>
    </lineage>
</organism>
<name>A0AAN9R370_CANGL</name>
<comment type="caution">
    <text evidence="2">The sequence shown here is derived from an EMBL/GenBank/DDBJ whole genome shotgun (WGS) entry which is preliminary data.</text>
</comment>
<keyword evidence="1" id="KW-0472">Membrane</keyword>
<evidence type="ECO:0000313" key="2">
    <source>
        <dbReference type="EMBL" id="KAK7360605.1"/>
    </source>
</evidence>
<dbReference type="Proteomes" id="UP001367508">
    <property type="component" value="Unassembled WGS sequence"/>
</dbReference>
<dbReference type="AlphaFoldDB" id="A0AAN9R370"/>
<evidence type="ECO:0000256" key="1">
    <source>
        <dbReference type="SAM" id="Phobius"/>
    </source>
</evidence>
<accession>A0AAN9R370</accession>
<keyword evidence="1" id="KW-0812">Transmembrane</keyword>
<protein>
    <submittedName>
        <fullName evidence="2">Uncharacterized protein</fullName>
    </submittedName>
</protein>
<dbReference type="EMBL" id="JAYMYQ010000001">
    <property type="protein sequence ID" value="KAK7360605.1"/>
    <property type="molecule type" value="Genomic_DNA"/>
</dbReference>